<evidence type="ECO:0000313" key="1">
    <source>
        <dbReference type="EMBL" id="MRV70691.1"/>
    </source>
</evidence>
<organism evidence="1 2">
    <name type="scientific">Pseudoduganella rivuli</name>
    <dbReference type="NCBI Taxonomy" id="2666085"/>
    <lineage>
        <taxon>Bacteria</taxon>
        <taxon>Pseudomonadati</taxon>
        <taxon>Pseudomonadota</taxon>
        <taxon>Betaproteobacteria</taxon>
        <taxon>Burkholderiales</taxon>
        <taxon>Oxalobacteraceae</taxon>
        <taxon>Telluria group</taxon>
        <taxon>Pseudoduganella</taxon>
    </lineage>
</organism>
<protein>
    <recommendedName>
        <fullName evidence="3">Pyocin activator protein PrtN</fullName>
    </recommendedName>
</protein>
<accession>A0A7X2IIZ3</accession>
<keyword evidence="2" id="KW-1185">Reference proteome</keyword>
<evidence type="ECO:0000313" key="2">
    <source>
        <dbReference type="Proteomes" id="UP000446768"/>
    </source>
</evidence>
<evidence type="ECO:0008006" key="3">
    <source>
        <dbReference type="Google" id="ProtNLM"/>
    </source>
</evidence>
<sequence length="93" mass="10360">MHNCSGCFATQLEQDLLQLHGPMMTGDCLRKALGYPSSAAFRQAIVRNTIPVPIFNIEKRRGKFALTKEVAQWVAAQRGKTAMLTKPPSEEEK</sequence>
<dbReference type="Proteomes" id="UP000446768">
    <property type="component" value="Unassembled WGS sequence"/>
</dbReference>
<dbReference type="EMBL" id="WKJJ01000002">
    <property type="protein sequence ID" value="MRV70691.1"/>
    <property type="molecule type" value="Genomic_DNA"/>
</dbReference>
<dbReference type="AlphaFoldDB" id="A0A7X2IIZ3"/>
<proteinExistence type="predicted"/>
<reference evidence="1 2" key="1">
    <citation type="submission" date="2019-11" db="EMBL/GenBank/DDBJ databases">
        <title>Novel species isolated from a subtropical stream in China.</title>
        <authorList>
            <person name="Lu H."/>
        </authorList>
    </citation>
    <scope>NUCLEOTIDE SEQUENCE [LARGE SCALE GENOMIC DNA]</scope>
    <source>
        <strain evidence="1 2">FT92W</strain>
    </source>
</reference>
<gene>
    <name evidence="1" type="ORF">GJ700_03035</name>
</gene>
<name>A0A7X2IIZ3_9BURK</name>
<comment type="caution">
    <text evidence="1">The sequence shown here is derived from an EMBL/GenBank/DDBJ whole genome shotgun (WGS) entry which is preliminary data.</text>
</comment>